<dbReference type="InterPro" id="IPR011701">
    <property type="entry name" value="MFS"/>
</dbReference>
<gene>
    <name evidence="8" type="primary">snf4</name>
    <name evidence="8" type="ORF">NCTC10343_05271</name>
</gene>
<keyword evidence="4 7" id="KW-0812">Transmembrane</keyword>
<evidence type="ECO:0000256" key="7">
    <source>
        <dbReference type="SAM" id="Phobius"/>
    </source>
</evidence>
<evidence type="ECO:0000256" key="1">
    <source>
        <dbReference type="ARBA" id="ARBA00004651"/>
    </source>
</evidence>
<feature type="transmembrane region" description="Helical" evidence="7">
    <location>
        <begin position="383"/>
        <end position="408"/>
    </location>
</feature>
<dbReference type="Pfam" id="PF07690">
    <property type="entry name" value="MFS_1"/>
    <property type="match status" value="1"/>
</dbReference>
<dbReference type="PANTHER" id="PTHR43266:SF2">
    <property type="entry name" value="MAJOR FACILITATOR SUPERFAMILY (MFS) PROFILE DOMAIN-CONTAINING PROTEIN"/>
    <property type="match status" value="1"/>
</dbReference>
<name>A0A378Y509_PAEPO</name>
<reference evidence="8 9" key="1">
    <citation type="submission" date="2018-06" db="EMBL/GenBank/DDBJ databases">
        <authorList>
            <consortium name="Pathogen Informatics"/>
            <person name="Doyle S."/>
        </authorList>
    </citation>
    <scope>NUCLEOTIDE SEQUENCE [LARGE SCALE GENOMIC DNA]</scope>
    <source>
        <strain evidence="8 9">NCTC10343</strain>
    </source>
</reference>
<dbReference type="EMBL" id="UGSC01000001">
    <property type="protein sequence ID" value="SUA72316.1"/>
    <property type="molecule type" value="Genomic_DNA"/>
</dbReference>
<feature type="transmembrane region" description="Helical" evidence="7">
    <location>
        <begin position="319"/>
        <end position="340"/>
    </location>
</feature>
<evidence type="ECO:0000313" key="9">
    <source>
        <dbReference type="Proteomes" id="UP000254400"/>
    </source>
</evidence>
<dbReference type="GO" id="GO:0005886">
    <property type="term" value="C:plasma membrane"/>
    <property type="evidence" value="ECO:0007669"/>
    <property type="project" value="UniProtKB-SubCell"/>
</dbReference>
<evidence type="ECO:0000256" key="2">
    <source>
        <dbReference type="ARBA" id="ARBA00022448"/>
    </source>
</evidence>
<dbReference type="CDD" id="cd06173">
    <property type="entry name" value="MFS_MefA_like"/>
    <property type="match status" value="1"/>
</dbReference>
<protein>
    <submittedName>
        <fullName evidence="8">High-affinity glucose transporter SNF3</fullName>
    </submittedName>
</protein>
<feature type="transmembrane region" description="Helical" evidence="7">
    <location>
        <begin position="256"/>
        <end position="274"/>
    </location>
</feature>
<dbReference type="GO" id="GO:0022857">
    <property type="term" value="F:transmembrane transporter activity"/>
    <property type="evidence" value="ECO:0007669"/>
    <property type="project" value="InterPro"/>
</dbReference>
<keyword evidence="2" id="KW-0813">Transport</keyword>
<dbReference type="Proteomes" id="UP000254400">
    <property type="component" value="Unassembled WGS sequence"/>
</dbReference>
<keyword evidence="8" id="KW-0762">Sugar transport</keyword>
<keyword evidence="3" id="KW-1003">Cell membrane</keyword>
<feature type="transmembrane region" description="Helical" evidence="7">
    <location>
        <begin position="414"/>
        <end position="432"/>
    </location>
</feature>
<comment type="subcellular location">
    <subcellularLocation>
        <location evidence="1">Cell membrane</location>
        <topology evidence="1">Multi-pass membrane protein</topology>
    </subcellularLocation>
</comment>
<evidence type="ECO:0000313" key="8">
    <source>
        <dbReference type="EMBL" id="SUA72316.1"/>
    </source>
</evidence>
<feature type="transmembrane region" description="Helical" evidence="7">
    <location>
        <begin position="294"/>
        <end position="312"/>
    </location>
</feature>
<evidence type="ECO:0000256" key="3">
    <source>
        <dbReference type="ARBA" id="ARBA00022475"/>
    </source>
</evidence>
<keyword evidence="5 7" id="KW-1133">Transmembrane helix</keyword>
<organism evidence="8 9">
    <name type="scientific">Paenibacillus polymyxa</name>
    <name type="common">Bacillus polymyxa</name>
    <dbReference type="NCBI Taxonomy" id="1406"/>
    <lineage>
        <taxon>Bacteria</taxon>
        <taxon>Bacillati</taxon>
        <taxon>Bacillota</taxon>
        <taxon>Bacilli</taxon>
        <taxon>Bacillales</taxon>
        <taxon>Paenibacillaceae</taxon>
        <taxon>Paenibacillus</taxon>
    </lineage>
</organism>
<evidence type="ECO:0000256" key="5">
    <source>
        <dbReference type="ARBA" id="ARBA00022989"/>
    </source>
</evidence>
<dbReference type="PANTHER" id="PTHR43266">
    <property type="entry name" value="MACROLIDE-EFFLUX PROTEIN"/>
    <property type="match status" value="1"/>
</dbReference>
<feature type="transmembrane region" description="Helical" evidence="7">
    <location>
        <begin position="346"/>
        <end position="371"/>
    </location>
</feature>
<dbReference type="Gene3D" id="1.20.1250.20">
    <property type="entry name" value="MFS general substrate transporter like domains"/>
    <property type="match status" value="1"/>
</dbReference>
<evidence type="ECO:0000256" key="4">
    <source>
        <dbReference type="ARBA" id="ARBA00022692"/>
    </source>
</evidence>
<dbReference type="AlphaFoldDB" id="A0A378Y509"/>
<dbReference type="SUPFAM" id="SSF103473">
    <property type="entry name" value="MFS general substrate transporter"/>
    <property type="match status" value="1"/>
</dbReference>
<evidence type="ECO:0000256" key="6">
    <source>
        <dbReference type="ARBA" id="ARBA00023136"/>
    </source>
</evidence>
<feature type="transmembrane region" description="Helical" evidence="7">
    <location>
        <begin position="85"/>
        <end position="103"/>
    </location>
</feature>
<accession>A0A378Y509</accession>
<dbReference type="RefSeq" id="WP_019688913.1">
    <property type="nucleotide sequence ID" value="NZ_CP036496.1"/>
</dbReference>
<feature type="transmembrane region" description="Helical" evidence="7">
    <location>
        <begin position="52"/>
        <end position="73"/>
    </location>
</feature>
<dbReference type="InterPro" id="IPR036259">
    <property type="entry name" value="MFS_trans_sf"/>
</dbReference>
<sequence length="455" mass="47918">MKEKKELQSTPSIWRNGHFRRMFAAHTAASFGDWFDAIAIQVLVAYRWEADPMLIALIPVVMALPGLLLGSIAGTLADRVHKARLMIGCDVAVALLTLTILAVPGPVWLLPLLGLRAAAGVFQMPSQQGLTRTVVASGDLFRATSLNGLVNQASKVAGPLLGAMTLTVLSPQACIILNALLRLCSGLLLWPLRGIGPALASTDQQAVAGADEQLGKSTSVTAHGADDAKMQGEPARVSRFFSQWREGWAFLWRSRMLLHTLIFGLFGLIAILMIDYQFPTLLRVLAPGNESLLGWLVSAIGAGAVGCMLVLNRLNRISAGWGLGGGYVLIGGAIAALGWAQPGTGLPVLLTIGAMLGVGNGLYIITQNYILQAKTPADMVGRVFGIQSTVIGAIMVISPLTGGVLIRIAGAGTAFVWIGMSVGILGLAGLLLQSVIWRESLADPPPSTEQNVDLA</sequence>
<proteinExistence type="predicted"/>
<dbReference type="GeneID" id="93348574"/>
<keyword evidence="6 7" id="KW-0472">Membrane</keyword>